<dbReference type="NCBIfam" id="TIGR00861">
    <property type="entry name" value="MIP"/>
    <property type="match status" value="1"/>
</dbReference>
<evidence type="ECO:0000256" key="7">
    <source>
        <dbReference type="ARBA" id="ARBA00038477"/>
    </source>
</evidence>
<feature type="transmembrane region" description="Helical" evidence="8">
    <location>
        <begin position="103"/>
        <end position="125"/>
    </location>
</feature>
<keyword evidence="2" id="KW-0813">Transport</keyword>
<keyword evidence="3 8" id="KW-0812">Transmembrane</keyword>
<keyword evidence="5 8" id="KW-1133">Transmembrane helix</keyword>
<dbReference type="Proteomes" id="UP000685013">
    <property type="component" value="Chromosome 18"/>
</dbReference>
<accession>A0AAV6LZG6</accession>
<dbReference type="GO" id="GO:0015250">
    <property type="term" value="F:water channel activity"/>
    <property type="evidence" value="ECO:0007669"/>
    <property type="project" value="TreeGrafter"/>
</dbReference>
<dbReference type="FunFam" id="1.20.1080.10:FF:000002">
    <property type="entry name" value="Probable aquaporin TIP1-1"/>
    <property type="match status" value="1"/>
</dbReference>
<feature type="transmembrane region" description="Helical" evidence="8">
    <location>
        <begin position="265"/>
        <end position="287"/>
    </location>
</feature>
<dbReference type="InterPro" id="IPR034294">
    <property type="entry name" value="Aquaporin_transptr"/>
</dbReference>
<dbReference type="PANTHER" id="PTHR45665">
    <property type="entry name" value="AQUAPORIN-8"/>
    <property type="match status" value="1"/>
</dbReference>
<name>A0AAV6LZG6_9ROSI</name>
<evidence type="ECO:0000256" key="1">
    <source>
        <dbReference type="ARBA" id="ARBA00004128"/>
    </source>
</evidence>
<evidence type="ECO:0000256" key="8">
    <source>
        <dbReference type="SAM" id="Phobius"/>
    </source>
</evidence>
<dbReference type="Pfam" id="PF00230">
    <property type="entry name" value="MIP"/>
    <property type="match status" value="1"/>
</dbReference>
<dbReference type="InterPro" id="IPR022357">
    <property type="entry name" value="MIP_CS"/>
</dbReference>
<evidence type="ECO:0000256" key="4">
    <source>
        <dbReference type="ARBA" id="ARBA00022737"/>
    </source>
</evidence>
<dbReference type="GO" id="GO:0005774">
    <property type="term" value="C:vacuolar membrane"/>
    <property type="evidence" value="ECO:0007669"/>
    <property type="project" value="UniProtKB-SubCell"/>
</dbReference>
<protein>
    <submittedName>
        <fullName evidence="9">Aquaporin TIP3-2</fullName>
    </submittedName>
</protein>
<evidence type="ECO:0000256" key="5">
    <source>
        <dbReference type="ARBA" id="ARBA00022989"/>
    </source>
</evidence>
<evidence type="ECO:0000256" key="6">
    <source>
        <dbReference type="ARBA" id="ARBA00023136"/>
    </source>
</evidence>
<reference evidence="9 10" key="1">
    <citation type="journal article" date="2021" name="Hortic Res">
        <title>The domestication of Cucurbita argyrosperma as revealed by the genome of its wild relative.</title>
        <authorList>
            <person name="Barrera-Redondo J."/>
            <person name="Sanchez-de la Vega G."/>
            <person name="Aguirre-Liguori J.A."/>
            <person name="Castellanos-Morales G."/>
            <person name="Gutierrez-Guerrero Y.T."/>
            <person name="Aguirre-Dugua X."/>
            <person name="Aguirre-Planter E."/>
            <person name="Tenaillon M.I."/>
            <person name="Lira-Saade R."/>
            <person name="Eguiarte L.E."/>
        </authorList>
    </citation>
    <scope>NUCLEOTIDE SEQUENCE [LARGE SCALE GENOMIC DNA]</scope>
    <source>
        <strain evidence="9">JBR-2021</strain>
    </source>
</reference>
<organism evidence="9 10">
    <name type="scientific">Cucurbita argyrosperma subsp. sororia</name>
    <dbReference type="NCBI Taxonomy" id="37648"/>
    <lineage>
        <taxon>Eukaryota</taxon>
        <taxon>Viridiplantae</taxon>
        <taxon>Streptophyta</taxon>
        <taxon>Embryophyta</taxon>
        <taxon>Tracheophyta</taxon>
        <taxon>Spermatophyta</taxon>
        <taxon>Magnoliopsida</taxon>
        <taxon>eudicotyledons</taxon>
        <taxon>Gunneridae</taxon>
        <taxon>Pentapetalae</taxon>
        <taxon>rosids</taxon>
        <taxon>fabids</taxon>
        <taxon>Cucurbitales</taxon>
        <taxon>Cucurbitaceae</taxon>
        <taxon>Cucurbiteae</taxon>
        <taxon>Cucurbita</taxon>
    </lineage>
</organism>
<keyword evidence="6 8" id="KW-0472">Membrane</keyword>
<comment type="caution">
    <text evidence="9">The sequence shown here is derived from an EMBL/GenBank/DDBJ whole genome shotgun (WGS) entry which is preliminary data.</text>
</comment>
<feature type="non-terminal residue" evidence="9">
    <location>
        <position position="1"/>
    </location>
</feature>
<keyword evidence="10" id="KW-1185">Reference proteome</keyword>
<comment type="subcellular location">
    <subcellularLocation>
        <location evidence="1">Vacuole membrane</location>
        <topology evidence="1">Multi-pass membrane protein</topology>
    </subcellularLocation>
</comment>
<dbReference type="PROSITE" id="PS00221">
    <property type="entry name" value="MIP"/>
    <property type="match status" value="1"/>
</dbReference>
<keyword evidence="4" id="KW-0677">Repeat</keyword>
<dbReference type="CDD" id="cd00333">
    <property type="entry name" value="MIP"/>
    <property type="match status" value="1"/>
</dbReference>
<gene>
    <name evidence="9" type="primary">TIP3-2</name>
    <name evidence="9" type="ORF">SDJN03_26889</name>
</gene>
<dbReference type="PANTHER" id="PTHR45665:SF23">
    <property type="entry name" value="AQUAPORIN TIP3-2-RELATED"/>
    <property type="match status" value="1"/>
</dbReference>
<evidence type="ECO:0000256" key="2">
    <source>
        <dbReference type="ARBA" id="ARBA00022448"/>
    </source>
</evidence>
<evidence type="ECO:0000313" key="10">
    <source>
        <dbReference type="Proteomes" id="UP000685013"/>
    </source>
</evidence>
<feature type="transmembrane region" description="Helical" evidence="8">
    <location>
        <begin position="152"/>
        <end position="172"/>
    </location>
</feature>
<feature type="transmembrane region" description="Helical" evidence="8">
    <location>
        <begin position="223"/>
        <end position="244"/>
    </location>
</feature>
<comment type="similarity">
    <text evidence="7">Belongs to the MIP/aquaporin (TC 1.A.8) family. TIP (TC 1.A.8.10) subfamily.</text>
</comment>
<proteinExistence type="inferred from homology"/>
<sequence length="305" mass="32339">MAWTERRWASAISKQAVFAAAAAMPPRRYAVGRADEATNPDSVRATLAEFLSTFIFVFAGEGSVLALDKIFKPADYGSYGRGGYGYSHGHGYGRRGGDTGRGASDLVVIAIAHAFALFSAVAASINVSGGHVNPAVTFGVLLGGRISLIRAFFYWVAQILGAIVASLILRLATGGMRPMGFFVSSGISELHGFLLEILLTFALVYVVYATAVDPKRGSLETIAPLAIGLIVGANILVGGVFDGACMNPARAFGPSLVGWRWDNHWIYWIGPLLGGGLAALVYEYLVIPVEPPVHAPHQPLAPEDY</sequence>
<dbReference type="EMBL" id="JAGKQH010000018">
    <property type="protein sequence ID" value="KAG6573002.1"/>
    <property type="molecule type" value="Genomic_DNA"/>
</dbReference>
<evidence type="ECO:0000256" key="3">
    <source>
        <dbReference type="ARBA" id="ARBA00022692"/>
    </source>
</evidence>
<feature type="transmembrane region" description="Helical" evidence="8">
    <location>
        <begin position="193"/>
        <end position="211"/>
    </location>
</feature>
<dbReference type="InterPro" id="IPR000425">
    <property type="entry name" value="MIP"/>
</dbReference>
<dbReference type="AlphaFoldDB" id="A0AAV6LZG6"/>
<evidence type="ECO:0000313" key="9">
    <source>
        <dbReference type="EMBL" id="KAG6573002.1"/>
    </source>
</evidence>